<evidence type="ECO:0000259" key="5">
    <source>
        <dbReference type="PROSITE" id="PS50931"/>
    </source>
</evidence>
<dbReference type="EMBL" id="CP133218">
    <property type="protein sequence ID" value="WML91615.1"/>
    <property type="molecule type" value="Genomic_DNA"/>
</dbReference>
<protein>
    <submittedName>
        <fullName evidence="6">LysR family transcriptional regulator</fullName>
    </submittedName>
</protein>
<dbReference type="Pfam" id="PF03466">
    <property type="entry name" value="LysR_substrate"/>
    <property type="match status" value="1"/>
</dbReference>
<dbReference type="Proteomes" id="UP001236657">
    <property type="component" value="Chromosome"/>
</dbReference>
<feature type="domain" description="HTH lysR-type" evidence="5">
    <location>
        <begin position="27"/>
        <end position="83"/>
    </location>
</feature>
<evidence type="ECO:0000256" key="4">
    <source>
        <dbReference type="ARBA" id="ARBA00023163"/>
    </source>
</evidence>
<organism evidence="6 7">
    <name type="scientific">Thiothrix lacustris</name>
    <dbReference type="NCBI Taxonomy" id="525917"/>
    <lineage>
        <taxon>Bacteria</taxon>
        <taxon>Pseudomonadati</taxon>
        <taxon>Pseudomonadota</taxon>
        <taxon>Gammaproteobacteria</taxon>
        <taxon>Thiotrichales</taxon>
        <taxon>Thiotrichaceae</taxon>
        <taxon>Thiothrix</taxon>
    </lineage>
</organism>
<dbReference type="SUPFAM" id="SSF46785">
    <property type="entry name" value="Winged helix' DNA-binding domain"/>
    <property type="match status" value="1"/>
</dbReference>
<sequence length="317" mass="35425">MRETLLFDNLHNHIHVTENNSLMSHANLSGLAAFHTIATHCSFRKAALEMGVSASALSHNMRTLEEQLGVRLLHRTTRSVSLTEAGRALLEQLQPALVNIQVALDGINDFRISPRGTLRLTVPPDAGRFLLAPKLSGFFTRYPDINVELISDDSLQDIVSGRFDAGIRCVETLPQDMIAIPLGGQQQFVVVASPTYYAAHGTPVSPQDLGTHECICWRFPNGEMYRWEFEYDEQPFAVGVQGRLTANDPNLMREAARQGLGLAYLLRQHVEEDLQRGTLVQVLEKYCPAGSGFFLYHPSRKQMSASLRAFIDYWKAC</sequence>
<dbReference type="InterPro" id="IPR036390">
    <property type="entry name" value="WH_DNA-bd_sf"/>
</dbReference>
<evidence type="ECO:0000313" key="6">
    <source>
        <dbReference type="EMBL" id="WML91615.1"/>
    </source>
</evidence>
<accession>A0ABY9MSI0</accession>
<gene>
    <name evidence="6" type="ORF">RCF98_04565</name>
</gene>
<dbReference type="CDD" id="cd08474">
    <property type="entry name" value="PBP2_CrgA_like_5"/>
    <property type="match status" value="1"/>
</dbReference>
<dbReference type="InterPro" id="IPR005119">
    <property type="entry name" value="LysR_subst-bd"/>
</dbReference>
<dbReference type="InterPro" id="IPR058163">
    <property type="entry name" value="LysR-type_TF_proteobact-type"/>
</dbReference>
<dbReference type="InterPro" id="IPR000847">
    <property type="entry name" value="LysR_HTH_N"/>
</dbReference>
<dbReference type="InterPro" id="IPR036388">
    <property type="entry name" value="WH-like_DNA-bd_sf"/>
</dbReference>
<evidence type="ECO:0000256" key="1">
    <source>
        <dbReference type="ARBA" id="ARBA00009437"/>
    </source>
</evidence>
<evidence type="ECO:0000256" key="3">
    <source>
        <dbReference type="ARBA" id="ARBA00023125"/>
    </source>
</evidence>
<proteinExistence type="inferred from homology"/>
<comment type="similarity">
    <text evidence="1">Belongs to the LysR transcriptional regulatory family.</text>
</comment>
<dbReference type="RefSeq" id="WP_308896444.1">
    <property type="nucleotide sequence ID" value="NZ_CP133218.1"/>
</dbReference>
<dbReference type="PROSITE" id="PS50931">
    <property type="entry name" value="HTH_LYSR"/>
    <property type="match status" value="1"/>
</dbReference>
<evidence type="ECO:0000313" key="7">
    <source>
        <dbReference type="Proteomes" id="UP001236657"/>
    </source>
</evidence>
<keyword evidence="7" id="KW-1185">Reference proteome</keyword>
<reference evidence="6 7" key="1">
    <citation type="submission" date="2023-08" db="EMBL/GenBank/DDBJ databases">
        <title>New molecular markers tilS and rpoB for phylogenetic and monitoring studies of the genus Thiothrix biodiversity.</title>
        <authorList>
            <person name="Ravin N.V."/>
            <person name="Smolyakov D."/>
            <person name="Markov N.D."/>
            <person name="Beletsky A.V."/>
            <person name="Mardanov A.V."/>
            <person name="Rudenko T.S."/>
            <person name="Grabovich M.Y."/>
        </authorList>
    </citation>
    <scope>NUCLEOTIDE SEQUENCE [LARGE SCALE GENOMIC DNA]</scope>
    <source>
        <strain evidence="6 7">MK1</strain>
    </source>
</reference>
<dbReference type="Gene3D" id="1.10.10.10">
    <property type="entry name" value="Winged helix-like DNA-binding domain superfamily/Winged helix DNA-binding domain"/>
    <property type="match status" value="1"/>
</dbReference>
<keyword evidence="4" id="KW-0804">Transcription</keyword>
<name>A0ABY9MSI0_9GAMM</name>
<dbReference type="SUPFAM" id="SSF53850">
    <property type="entry name" value="Periplasmic binding protein-like II"/>
    <property type="match status" value="1"/>
</dbReference>
<dbReference type="Gene3D" id="3.40.190.290">
    <property type="match status" value="1"/>
</dbReference>
<dbReference type="Pfam" id="PF00126">
    <property type="entry name" value="HTH_1"/>
    <property type="match status" value="1"/>
</dbReference>
<dbReference type="PANTHER" id="PTHR30537:SF1">
    <property type="entry name" value="HTH-TYPE TRANSCRIPTIONAL REGULATOR PGRR"/>
    <property type="match status" value="1"/>
</dbReference>
<evidence type="ECO:0000256" key="2">
    <source>
        <dbReference type="ARBA" id="ARBA00023015"/>
    </source>
</evidence>
<keyword evidence="3" id="KW-0238">DNA-binding</keyword>
<keyword evidence="2" id="KW-0805">Transcription regulation</keyword>
<dbReference type="PANTHER" id="PTHR30537">
    <property type="entry name" value="HTH-TYPE TRANSCRIPTIONAL REGULATOR"/>
    <property type="match status" value="1"/>
</dbReference>